<evidence type="ECO:0000256" key="2">
    <source>
        <dbReference type="ARBA" id="ARBA00022741"/>
    </source>
</evidence>
<dbReference type="Pfam" id="PF07714">
    <property type="entry name" value="PK_Tyr_Ser-Thr"/>
    <property type="match status" value="1"/>
</dbReference>
<feature type="domain" description="Protein kinase" evidence="7">
    <location>
        <begin position="195"/>
        <end position="455"/>
    </location>
</feature>
<keyword evidence="1 5" id="KW-0418">Kinase</keyword>
<keyword evidence="2 4" id="KW-0547">Nucleotide-binding</keyword>
<dbReference type="PROSITE" id="PS00107">
    <property type="entry name" value="PROTEIN_KINASE_ATP"/>
    <property type="match status" value="1"/>
</dbReference>
<feature type="non-terminal residue" evidence="8">
    <location>
        <position position="1"/>
    </location>
</feature>
<dbReference type="OrthoDB" id="339325at2759"/>
<dbReference type="PANTHER" id="PTHR44329">
    <property type="entry name" value="SERINE/THREONINE-PROTEIN KINASE TNNI3K-RELATED"/>
    <property type="match status" value="1"/>
</dbReference>
<dbReference type="InterPro" id="IPR008271">
    <property type="entry name" value="Ser/Thr_kinase_AS"/>
</dbReference>
<dbReference type="PROSITE" id="PS50011">
    <property type="entry name" value="PROTEIN_KINASE_DOM"/>
    <property type="match status" value="1"/>
</dbReference>
<evidence type="ECO:0000313" key="9">
    <source>
        <dbReference type="Proteomes" id="UP000654075"/>
    </source>
</evidence>
<organism evidence="8 9">
    <name type="scientific">Polarella glacialis</name>
    <name type="common">Dinoflagellate</name>
    <dbReference type="NCBI Taxonomy" id="89957"/>
    <lineage>
        <taxon>Eukaryota</taxon>
        <taxon>Sar</taxon>
        <taxon>Alveolata</taxon>
        <taxon>Dinophyceae</taxon>
        <taxon>Suessiales</taxon>
        <taxon>Suessiaceae</taxon>
        <taxon>Polarella</taxon>
    </lineage>
</organism>
<keyword evidence="9" id="KW-1185">Reference proteome</keyword>
<dbReference type="InterPro" id="IPR017441">
    <property type="entry name" value="Protein_kinase_ATP_BS"/>
</dbReference>
<evidence type="ECO:0000256" key="1">
    <source>
        <dbReference type="ARBA" id="ARBA00022527"/>
    </source>
</evidence>
<gene>
    <name evidence="8" type="ORF">PGLA1383_LOCUS48425</name>
</gene>
<dbReference type="InterPro" id="IPR051681">
    <property type="entry name" value="Ser/Thr_Kinases-Pseudokinases"/>
</dbReference>
<feature type="compositionally biased region" description="Gly residues" evidence="6">
    <location>
        <begin position="118"/>
        <end position="134"/>
    </location>
</feature>
<dbReference type="Gene3D" id="1.10.510.10">
    <property type="entry name" value="Transferase(Phosphotransferase) domain 1"/>
    <property type="match status" value="1"/>
</dbReference>
<keyword evidence="1 5" id="KW-0808">Transferase</keyword>
<feature type="compositionally biased region" description="Polar residues" evidence="6">
    <location>
        <begin position="107"/>
        <end position="116"/>
    </location>
</feature>
<evidence type="ECO:0000256" key="6">
    <source>
        <dbReference type="SAM" id="MobiDB-lite"/>
    </source>
</evidence>
<sequence>AGVVAKEGLSSHRNLQTVWREIEGGQYSSQPLAAVQRLRGICDLDLNSVQAKQLLQLLAGALGRADLAQGMAPPTPVGSSQGDRGRYGGGSSSRQSSVPPARWAPSGNRSGASTPTPGGYGPGDGGVGSGGGLQFGHSQSRMRGGYPSEQEETPAWRGGRSSTREGSRERSGGGSSGGGGALTIGWNELIRPEQLTFGPQVGSGGSATVCRGSWNGQEVAIKKISGVAHLEEMKKEVDALRRLRHPRLVRFIGACLQSPLLLVVTEFMPGGSLHDRLFGARKNPPMALTQRCTVACHMAEGMAFLHSQRVVHRDLKSMNILLDAQQNAKICDFGLAHQMCVESTHIARKLDGEGGSPRYMAPECYDAAHGKLTDKVDIWAMGCILIELFGGVLPYADCMTMPQLTARILVERRPPEVPPMTPPPVVDLIRRCVVFDPSWRLTASDLLNELGKLRL</sequence>
<evidence type="ECO:0000313" key="8">
    <source>
        <dbReference type="EMBL" id="CAE8632472.1"/>
    </source>
</evidence>
<keyword evidence="3 4" id="KW-0067">ATP-binding</keyword>
<keyword evidence="1 5" id="KW-0723">Serine/threonine-protein kinase</keyword>
<feature type="region of interest" description="Disordered" evidence="6">
    <location>
        <begin position="70"/>
        <end position="183"/>
    </location>
</feature>
<dbReference type="InterPro" id="IPR000719">
    <property type="entry name" value="Prot_kinase_dom"/>
</dbReference>
<dbReference type="SMART" id="SM00220">
    <property type="entry name" value="S_TKc"/>
    <property type="match status" value="1"/>
</dbReference>
<evidence type="ECO:0000259" key="7">
    <source>
        <dbReference type="PROSITE" id="PS50011"/>
    </source>
</evidence>
<dbReference type="EMBL" id="CAJNNV010030413">
    <property type="protein sequence ID" value="CAE8632472.1"/>
    <property type="molecule type" value="Genomic_DNA"/>
</dbReference>
<dbReference type="AlphaFoldDB" id="A0A813H4B6"/>
<name>A0A813H4B6_POLGL</name>
<dbReference type="OMA" id="ITHRTHN"/>
<dbReference type="Proteomes" id="UP000654075">
    <property type="component" value="Unassembled WGS sequence"/>
</dbReference>
<protein>
    <recommendedName>
        <fullName evidence="7">Protein kinase domain-containing protein</fullName>
    </recommendedName>
</protein>
<evidence type="ECO:0000256" key="3">
    <source>
        <dbReference type="ARBA" id="ARBA00022840"/>
    </source>
</evidence>
<dbReference type="PROSITE" id="PS00108">
    <property type="entry name" value="PROTEIN_KINASE_ST"/>
    <property type="match status" value="1"/>
</dbReference>
<feature type="compositionally biased region" description="Basic and acidic residues" evidence="6">
    <location>
        <begin position="162"/>
        <end position="171"/>
    </location>
</feature>
<evidence type="ECO:0000256" key="5">
    <source>
        <dbReference type="RuleBase" id="RU000304"/>
    </source>
</evidence>
<comment type="similarity">
    <text evidence="5">Belongs to the protein kinase superfamily.</text>
</comment>
<feature type="binding site" evidence="4">
    <location>
        <position position="223"/>
    </location>
    <ligand>
        <name>ATP</name>
        <dbReference type="ChEBI" id="CHEBI:30616"/>
    </ligand>
</feature>
<evidence type="ECO:0000256" key="4">
    <source>
        <dbReference type="PROSITE-ProRule" id="PRU10141"/>
    </source>
</evidence>
<accession>A0A813H4B6</accession>
<dbReference type="InterPro" id="IPR001245">
    <property type="entry name" value="Ser-Thr/Tyr_kinase_cat_dom"/>
</dbReference>
<reference evidence="8" key="1">
    <citation type="submission" date="2021-02" db="EMBL/GenBank/DDBJ databases">
        <authorList>
            <person name="Dougan E. K."/>
            <person name="Rhodes N."/>
            <person name="Thang M."/>
            <person name="Chan C."/>
        </authorList>
    </citation>
    <scope>NUCLEOTIDE SEQUENCE</scope>
</reference>
<feature type="compositionally biased region" description="Gly residues" evidence="6">
    <location>
        <begin position="172"/>
        <end position="182"/>
    </location>
</feature>
<dbReference type="InterPro" id="IPR011009">
    <property type="entry name" value="Kinase-like_dom_sf"/>
</dbReference>
<comment type="caution">
    <text evidence="8">The sequence shown here is derived from an EMBL/GenBank/DDBJ whole genome shotgun (WGS) entry which is preliminary data.</text>
</comment>
<dbReference type="Gene3D" id="3.30.200.20">
    <property type="entry name" value="Phosphorylase Kinase, domain 1"/>
    <property type="match status" value="1"/>
</dbReference>
<proteinExistence type="inferred from homology"/>
<dbReference type="SUPFAM" id="SSF56112">
    <property type="entry name" value="Protein kinase-like (PK-like)"/>
    <property type="match status" value="1"/>
</dbReference>
<dbReference type="GO" id="GO:0005524">
    <property type="term" value="F:ATP binding"/>
    <property type="evidence" value="ECO:0007669"/>
    <property type="project" value="UniProtKB-UniRule"/>
</dbReference>
<dbReference type="GO" id="GO:0004674">
    <property type="term" value="F:protein serine/threonine kinase activity"/>
    <property type="evidence" value="ECO:0007669"/>
    <property type="project" value="UniProtKB-KW"/>
</dbReference>